<dbReference type="RefSeq" id="WP_050370541.1">
    <property type="nucleotide sequence ID" value="NZ_KQ257813.1"/>
</dbReference>
<protein>
    <recommendedName>
        <fullName evidence="1">DUF397 domain-containing protein</fullName>
    </recommendedName>
</protein>
<proteinExistence type="predicted"/>
<evidence type="ECO:0000259" key="1">
    <source>
        <dbReference type="Pfam" id="PF04149"/>
    </source>
</evidence>
<comment type="caution">
    <text evidence="2">The sequence shown here is derived from an EMBL/GenBank/DDBJ whole genome shotgun (WGS) entry which is preliminary data.</text>
</comment>
<dbReference type="AlphaFoldDB" id="A0A0L0KG93"/>
<dbReference type="EMBL" id="JPPY01000075">
    <property type="protein sequence ID" value="KND36883.1"/>
    <property type="molecule type" value="Genomic_DNA"/>
</dbReference>
<evidence type="ECO:0000313" key="2">
    <source>
        <dbReference type="EMBL" id="KND36883.1"/>
    </source>
</evidence>
<feature type="domain" description="DUF397" evidence="1">
    <location>
        <begin position="13"/>
        <end position="66"/>
    </location>
</feature>
<organism evidence="2 3">
    <name type="scientific">Streptomyces acidiscabies</name>
    <dbReference type="NCBI Taxonomy" id="42234"/>
    <lineage>
        <taxon>Bacteria</taxon>
        <taxon>Bacillati</taxon>
        <taxon>Actinomycetota</taxon>
        <taxon>Actinomycetes</taxon>
        <taxon>Kitasatosporales</taxon>
        <taxon>Streptomycetaceae</taxon>
        <taxon>Streptomyces</taxon>
    </lineage>
</organism>
<accession>A0A0L0KG93</accession>
<sequence length="68" mass="7628">MRHSTEYDSSTVTWRKSTYSGPVSDDCLEVADGHPELTPVRDSKNPSGPKLVFRTQSWTAFVQDLKQG</sequence>
<evidence type="ECO:0000313" key="3">
    <source>
        <dbReference type="Proteomes" id="UP000037151"/>
    </source>
</evidence>
<dbReference type="Proteomes" id="UP000037151">
    <property type="component" value="Unassembled WGS sequence"/>
</dbReference>
<dbReference type="InterPro" id="IPR007278">
    <property type="entry name" value="DUF397"/>
</dbReference>
<reference evidence="3" key="1">
    <citation type="submission" date="2014-07" db="EMBL/GenBank/DDBJ databases">
        <title>Genome sequencing of plant-pathogenic Streptomyces species.</title>
        <authorList>
            <person name="Harrison J."/>
            <person name="Sapp M."/>
            <person name="Thwaites R."/>
            <person name="Studholme D.J."/>
        </authorList>
    </citation>
    <scope>NUCLEOTIDE SEQUENCE [LARGE SCALE GENOMIC DNA]</scope>
    <source>
        <strain evidence="3">NCPPB 4445</strain>
    </source>
</reference>
<name>A0A0L0KG93_9ACTN</name>
<dbReference type="OrthoDB" id="4570646at2"/>
<dbReference type="PATRIC" id="fig|42234.21.peg.2376"/>
<gene>
    <name evidence="2" type="ORF">IQ63_11540</name>
</gene>
<dbReference type="Pfam" id="PF04149">
    <property type="entry name" value="DUF397"/>
    <property type="match status" value="1"/>
</dbReference>